<keyword evidence="6" id="KW-1185">Reference proteome</keyword>
<dbReference type="InterPro" id="IPR008967">
    <property type="entry name" value="p53-like_TF_DNA-bd_sf"/>
</dbReference>
<dbReference type="Pfam" id="PF05224">
    <property type="entry name" value="NDT80_PhoG"/>
    <property type="match status" value="1"/>
</dbReference>
<gene>
    <name evidence="5" type="ORF">NLU13_0479</name>
</gene>
<dbReference type="PANTHER" id="PTHR35144:SF2">
    <property type="entry name" value="MEIOSIS-SPECIFIC TRANSCRIPTION FACTOR NDT80"/>
    <property type="match status" value="1"/>
</dbReference>
<evidence type="ECO:0000313" key="6">
    <source>
        <dbReference type="Proteomes" id="UP001175261"/>
    </source>
</evidence>
<feature type="compositionally biased region" description="Polar residues" evidence="3">
    <location>
        <begin position="314"/>
        <end position="323"/>
    </location>
</feature>
<dbReference type="AlphaFoldDB" id="A0AA39LBB5"/>
<feature type="DNA-binding region" description="NDT80" evidence="2">
    <location>
        <begin position="44"/>
        <end position="311"/>
    </location>
</feature>
<reference evidence="5" key="1">
    <citation type="submission" date="2022-10" db="EMBL/GenBank/DDBJ databases">
        <title>Determination and structural analysis of whole genome sequence of Sarocladium strictum F4-1.</title>
        <authorList>
            <person name="Hu L."/>
            <person name="Jiang Y."/>
        </authorList>
    </citation>
    <scope>NUCLEOTIDE SEQUENCE</scope>
    <source>
        <strain evidence="5">F4-1</strain>
    </source>
</reference>
<dbReference type="GO" id="GO:0045944">
    <property type="term" value="P:positive regulation of transcription by RNA polymerase II"/>
    <property type="evidence" value="ECO:0007669"/>
    <property type="project" value="TreeGrafter"/>
</dbReference>
<feature type="domain" description="NDT80" evidence="4">
    <location>
        <begin position="44"/>
        <end position="311"/>
    </location>
</feature>
<dbReference type="PANTHER" id="PTHR35144">
    <property type="entry name" value="MEIOSIS-SPECIFIC TRANSCRIPTION FACTOR NDT80"/>
    <property type="match status" value="1"/>
</dbReference>
<evidence type="ECO:0000259" key="4">
    <source>
        <dbReference type="PROSITE" id="PS51517"/>
    </source>
</evidence>
<evidence type="ECO:0000256" key="1">
    <source>
        <dbReference type="ARBA" id="ARBA00023125"/>
    </source>
</evidence>
<dbReference type="GO" id="GO:0003677">
    <property type="term" value="F:DNA binding"/>
    <property type="evidence" value="ECO:0007669"/>
    <property type="project" value="UniProtKB-KW"/>
</dbReference>
<feature type="region of interest" description="Disordered" evidence="3">
    <location>
        <begin position="302"/>
        <end position="323"/>
    </location>
</feature>
<name>A0AA39LBB5_SARSR</name>
<dbReference type="Proteomes" id="UP001175261">
    <property type="component" value="Unassembled WGS sequence"/>
</dbReference>
<feature type="compositionally biased region" description="Basic and acidic residues" evidence="3">
    <location>
        <begin position="189"/>
        <end position="200"/>
    </location>
</feature>
<dbReference type="Gene3D" id="2.60.40.1390">
    <property type="entry name" value="NDT80 DNA-binding domain"/>
    <property type="match status" value="1"/>
</dbReference>
<dbReference type="PROSITE" id="PS51517">
    <property type="entry name" value="NDT80"/>
    <property type="match status" value="1"/>
</dbReference>
<evidence type="ECO:0000313" key="5">
    <source>
        <dbReference type="EMBL" id="KAK0390977.1"/>
    </source>
</evidence>
<keyword evidence="1 2" id="KW-0238">DNA-binding</keyword>
<proteinExistence type="predicted"/>
<dbReference type="InterPro" id="IPR024061">
    <property type="entry name" value="NDT80_DNA-bd_dom"/>
</dbReference>
<sequence length="477" mass="52835">MSAHAHTASSALPHPTGAGNIRERYMSQTPGHKRVQPPSRSPTYGATGVRRHDMSPLTATHAANLSLSSTRNERLVNANDNMAPSTPPLQELETLGTIVSNGQPIKPDITATIDKGFFLSDHEWTCYRRNYFSTVCSFTLSPLPQPQSSIFFSPSKKPSDQYPVLGWAMSISAVVSENTHAIELVQHTPKRDKGPTHPPEKVAMTPKLPNSHHHGLGLYADLSRHPYADNYGNPAQPPIPCMEHSFERIQFKQATQNNGKRRAAQQYYHLVVELFADVGNHYKERYIRVAFRKSAQMIVRGRSPGHYSTDRRGSQSSGANNQNLGTYQVLSDYSTNGMLVGSTPFTATYDTRTHAHNGIRHNDMPTEHPMTSEDEKAIESAQRYLYFTDAGMNTSQSGRVDLMSGRSEPDSMVNRIAPSNDHKVKPEYDYSSLPRQFNSASISADHARCGPFEGKPTSNGYYPNMLSQSGVNFSGVV</sequence>
<accession>A0AA39LBB5</accession>
<feature type="region of interest" description="Disordered" evidence="3">
    <location>
        <begin position="403"/>
        <end position="425"/>
    </location>
</feature>
<comment type="caution">
    <text evidence="5">The sequence shown here is derived from an EMBL/GenBank/DDBJ whole genome shotgun (WGS) entry which is preliminary data.</text>
</comment>
<dbReference type="SUPFAM" id="SSF49417">
    <property type="entry name" value="p53-like transcription factors"/>
    <property type="match status" value="1"/>
</dbReference>
<feature type="region of interest" description="Disordered" evidence="3">
    <location>
        <begin position="189"/>
        <end position="211"/>
    </location>
</feature>
<dbReference type="GO" id="GO:0003700">
    <property type="term" value="F:DNA-binding transcription factor activity"/>
    <property type="evidence" value="ECO:0007669"/>
    <property type="project" value="UniProtKB-UniRule"/>
</dbReference>
<evidence type="ECO:0000256" key="2">
    <source>
        <dbReference type="PROSITE-ProRule" id="PRU00850"/>
    </source>
</evidence>
<feature type="region of interest" description="Disordered" evidence="3">
    <location>
        <begin position="1"/>
        <end position="55"/>
    </location>
</feature>
<dbReference type="GO" id="GO:0000228">
    <property type="term" value="C:nuclear chromosome"/>
    <property type="evidence" value="ECO:0007669"/>
    <property type="project" value="TreeGrafter"/>
</dbReference>
<dbReference type="GO" id="GO:0051321">
    <property type="term" value="P:meiotic cell cycle"/>
    <property type="evidence" value="ECO:0007669"/>
    <property type="project" value="TreeGrafter"/>
</dbReference>
<evidence type="ECO:0000256" key="3">
    <source>
        <dbReference type="SAM" id="MobiDB-lite"/>
    </source>
</evidence>
<protein>
    <recommendedName>
        <fullName evidence="4">NDT80 domain-containing protein</fullName>
    </recommendedName>
</protein>
<dbReference type="EMBL" id="JAPDFR010000001">
    <property type="protein sequence ID" value="KAK0390977.1"/>
    <property type="molecule type" value="Genomic_DNA"/>
</dbReference>
<organism evidence="5 6">
    <name type="scientific">Sarocladium strictum</name>
    <name type="common">Black bundle disease fungus</name>
    <name type="synonym">Acremonium strictum</name>
    <dbReference type="NCBI Taxonomy" id="5046"/>
    <lineage>
        <taxon>Eukaryota</taxon>
        <taxon>Fungi</taxon>
        <taxon>Dikarya</taxon>
        <taxon>Ascomycota</taxon>
        <taxon>Pezizomycotina</taxon>
        <taxon>Sordariomycetes</taxon>
        <taxon>Hypocreomycetidae</taxon>
        <taxon>Hypocreales</taxon>
        <taxon>Sarocladiaceae</taxon>
        <taxon>Sarocladium</taxon>
    </lineage>
</organism>
<dbReference type="InterPro" id="IPR037141">
    <property type="entry name" value="NDT80_DNA-bd_dom_sf"/>
</dbReference>
<dbReference type="InterPro" id="IPR052605">
    <property type="entry name" value="Fungal_trans_regulator"/>
</dbReference>